<dbReference type="PANTHER" id="PTHR47816">
    <property type="entry name" value="RIBOSOMAL RNA SMALL SUBUNIT METHYLTRANSFERASE C"/>
    <property type="match status" value="1"/>
</dbReference>
<dbReference type="GO" id="GO:0008757">
    <property type="term" value="F:S-adenosylmethionine-dependent methyltransferase activity"/>
    <property type="evidence" value="ECO:0007669"/>
    <property type="project" value="InterPro"/>
</dbReference>
<sequence length="351" mass="38037">MPGRAGMTDDPALDTLFLPFRNGTLTWPEEGRALLLGARAGAALAEFASPALACEQSFRPRATALEAAGLTVSTRVEGRFPLVLVLPPRQREAARALLARALDQAEPGGMVVVSLANTDGARSVEEDLERLAGPVESLSKNRCRVFWVRAGAGDPALRAEWSALDVPRPVADGRFLSRPGLFAWDRIDPGSALLAAHLPADLKGQGADLGAGFGYLAAEVLDRCPEVASIDLYEAEARGLELARRNLEPHAGRFALDFLWHDVAAGLPRDRRYHFIVTNPPFHEGGRADRHDLGRAFITAAAAALRQKGRLFLVANRHLPYEATLEQTFVMVRRIADDGTYKVIEASKGVR</sequence>
<evidence type="ECO:0000313" key="8">
    <source>
        <dbReference type="Proteomes" id="UP000196655"/>
    </source>
</evidence>
<dbReference type="InterPro" id="IPR046977">
    <property type="entry name" value="RsmC/RlmG"/>
</dbReference>
<dbReference type="Pfam" id="PF05175">
    <property type="entry name" value="MTS"/>
    <property type="match status" value="1"/>
</dbReference>
<evidence type="ECO:0000256" key="5">
    <source>
        <dbReference type="ARBA" id="ARBA00022691"/>
    </source>
</evidence>
<feature type="domain" description="Methyltransferase small" evidence="6">
    <location>
        <begin position="174"/>
        <end position="344"/>
    </location>
</feature>
<evidence type="ECO:0000313" key="7">
    <source>
        <dbReference type="EMBL" id="OWJ66399.1"/>
    </source>
</evidence>
<dbReference type="GO" id="GO:0006364">
    <property type="term" value="P:rRNA processing"/>
    <property type="evidence" value="ECO:0007669"/>
    <property type="project" value="UniProtKB-KW"/>
</dbReference>
<dbReference type="Gene3D" id="3.40.50.150">
    <property type="entry name" value="Vaccinia Virus protein VP39"/>
    <property type="match status" value="2"/>
</dbReference>
<evidence type="ECO:0000256" key="2">
    <source>
        <dbReference type="ARBA" id="ARBA00022552"/>
    </source>
</evidence>
<dbReference type="InterPro" id="IPR029063">
    <property type="entry name" value="SAM-dependent_MTases_sf"/>
</dbReference>
<dbReference type="PROSITE" id="PS00092">
    <property type="entry name" value="N6_MTASE"/>
    <property type="match status" value="1"/>
</dbReference>
<dbReference type="InterPro" id="IPR007848">
    <property type="entry name" value="Small_mtfrase_dom"/>
</dbReference>
<evidence type="ECO:0000256" key="3">
    <source>
        <dbReference type="ARBA" id="ARBA00022603"/>
    </source>
</evidence>
<dbReference type="AlphaFoldDB" id="A0A211ZMB4"/>
<keyword evidence="8" id="KW-1185">Reference proteome</keyword>
<dbReference type="GO" id="GO:0008170">
    <property type="term" value="F:N-methyltransferase activity"/>
    <property type="evidence" value="ECO:0007669"/>
    <property type="project" value="UniProtKB-ARBA"/>
</dbReference>
<evidence type="ECO:0000259" key="6">
    <source>
        <dbReference type="Pfam" id="PF05175"/>
    </source>
</evidence>
<comment type="caution">
    <text evidence="7">The sequence shown here is derived from an EMBL/GenBank/DDBJ whole genome shotgun (WGS) entry which is preliminary data.</text>
</comment>
<dbReference type="STRING" id="1122125.GCA_000423185_03020"/>
<keyword evidence="2" id="KW-0698">rRNA processing</keyword>
<dbReference type="GO" id="GO:0032259">
    <property type="term" value="P:methylation"/>
    <property type="evidence" value="ECO:0007669"/>
    <property type="project" value="UniProtKB-KW"/>
</dbReference>
<accession>A0A211ZMB4</accession>
<organism evidence="7 8">
    <name type="scientific">Inquilinus limosus</name>
    <dbReference type="NCBI Taxonomy" id="171674"/>
    <lineage>
        <taxon>Bacteria</taxon>
        <taxon>Pseudomonadati</taxon>
        <taxon>Pseudomonadota</taxon>
        <taxon>Alphaproteobacteria</taxon>
        <taxon>Rhodospirillales</taxon>
        <taxon>Rhodospirillaceae</taxon>
        <taxon>Inquilinus</taxon>
    </lineage>
</organism>
<reference evidence="8" key="1">
    <citation type="submission" date="2017-05" db="EMBL/GenBank/DDBJ databases">
        <authorList>
            <person name="Macchi M."/>
            <person name="Festa S."/>
            <person name="Coppotelli B.M."/>
            <person name="Morelli I.S."/>
        </authorList>
    </citation>
    <scope>NUCLEOTIDE SEQUENCE [LARGE SCALE GENOMIC DNA]</scope>
    <source>
        <strain evidence="8">I</strain>
    </source>
</reference>
<evidence type="ECO:0000256" key="1">
    <source>
        <dbReference type="ARBA" id="ARBA00022490"/>
    </source>
</evidence>
<keyword evidence="3 7" id="KW-0489">Methyltransferase</keyword>
<keyword evidence="1" id="KW-0963">Cytoplasm</keyword>
<gene>
    <name evidence="7" type="ORF">BWR60_14565</name>
</gene>
<proteinExistence type="predicted"/>
<keyword evidence="4 7" id="KW-0808">Transferase</keyword>
<dbReference type="EMBL" id="NHON01000024">
    <property type="protein sequence ID" value="OWJ66399.1"/>
    <property type="molecule type" value="Genomic_DNA"/>
</dbReference>
<dbReference type="SUPFAM" id="SSF53335">
    <property type="entry name" value="S-adenosyl-L-methionine-dependent methyltransferases"/>
    <property type="match status" value="1"/>
</dbReference>
<dbReference type="PANTHER" id="PTHR47816:SF4">
    <property type="entry name" value="RIBOSOMAL RNA SMALL SUBUNIT METHYLTRANSFERASE C"/>
    <property type="match status" value="1"/>
</dbReference>
<name>A0A211ZMB4_9PROT</name>
<evidence type="ECO:0000256" key="4">
    <source>
        <dbReference type="ARBA" id="ARBA00022679"/>
    </source>
</evidence>
<protein>
    <submittedName>
        <fullName evidence="7">16S rRNA methyltransferase</fullName>
    </submittedName>
</protein>
<keyword evidence="5" id="KW-0949">S-adenosyl-L-methionine</keyword>
<dbReference type="GO" id="GO:0003676">
    <property type="term" value="F:nucleic acid binding"/>
    <property type="evidence" value="ECO:0007669"/>
    <property type="project" value="InterPro"/>
</dbReference>
<dbReference type="Proteomes" id="UP000196655">
    <property type="component" value="Unassembled WGS sequence"/>
</dbReference>
<dbReference type="CDD" id="cd02440">
    <property type="entry name" value="AdoMet_MTases"/>
    <property type="match status" value="1"/>
</dbReference>
<dbReference type="InterPro" id="IPR002052">
    <property type="entry name" value="DNA_methylase_N6_adenine_CS"/>
</dbReference>